<name>A0A7W6HH54_9HYPH</name>
<dbReference type="Proteomes" id="UP000588647">
    <property type="component" value="Unassembled WGS sequence"/>
</dbReference>
<feature type="transmembrane region" description="Helical" evidence="1">
    <location>
        <begin position="182"/>
        <end position="201"/>
    </location>
</feature>
<keyword evidence="3" id="KW-1185">Reference proteome</keyword>
<evidence type="ECO:0000313" key="3">
    <source>
        <dbReference type="Proteomes" id="UP000588647"/>
    </source>
</evidence>
<keyword evidence="1" id="KW-0472">Membrane</keyword>
<evidence type="ECO:0000256" key="1">
    <source>
        <dbReference type="SAM" id="Phobius"/>
    </source>
</evidence>
<protein>
    <submittedName>
        <fullName evidence="2">Uncharacterized protein</fullName>
    </submittedName>
</protein>
<accession>A0A7W6HH54</accession>
<reference evidence="2 3" key="1">
    <citation type="submission" date="2020-08" db="EMBL/GenBank/DDBJ databases">
        <title>Genomic Encyclopedia of Type Strains, Phase IV (KMG-IV): sequencing the most valuable type-strain genomes for metagenomic binning, comparative biology and taxonomic classification.</title>
        <authorList>
            <person name="Goeker M."/>
        </authorList>
    </citation>
    <scope>NUCLEOTIDE SEQUENCE [LARGE SCALE GENOMIC DNA]</scope>
    <source>
        <strain evidence="2 3">DSM 103570</strain>
    </source>
</reference>
<feature type="transmembrane region" description="Helical" evidence="1">
    <location>
        <begin position="207"/>
        <end position="228"/>
    </location>
</feature>
<proteinExistence type="predicted"/>
<evidence type="ECO:0000313" key="2">
    <source>
        <dbReference type="EMBL" id="MBB4004857.1"/>
    </source>
</evidence>
<sequence length="343" mass="37383">MPGHLIRKPDPCIYSQFLLMQLNQPVTWDNPDVRILSGGVEQYTYDLTADTEYTVEITVHNSSRDKPADGTAVSIRWIEFGAGSQTRHAIADRVANVPIWPGTAIVTVPWRTPATPGHYCIEVELAHPNDGNPTNNLGWNNTQVHAAQSPVDRSIRIFNRYPRDCPPVDEGGGPYLDYRRAIYGWGALGAIGALLYAHVGHEGGMGHSYAVSVLAFYAIAAAAGLVFYRLHNERLRPRAAVARAATGGHADCHRVEVTVDSYEFDDATGKDFHPDTVFAGRTVVWPAHVDPPSFIFQPGEAFRDVTFHTDAPDDPGPPGHFNINVRQGGEPSGGVTLTITRGG</sequence>
<keyword evidence="1" id="KW-0812">Transmembrane</keyword>
<gene>
    <name evidence="2" type="ORF">GGR03_003952</name>
</gene>
<organism evidence="2 3">
    <name type="scientific">Aurantimonas endophytica</name>
    <dbReference type="NCBI Taxonomy" id="1522175"/>
    <lineage>
        <taxon>Bacteria</taxon>
        <taxon>Pseudomonadati</taxon>
        <taxon>Pseudomonadota</taxon>
        <taxon>Alphaproteobacteria</taxon>
        <taxon>Hyphomicrobiales</taxon>
        <taxon>Aurantimonadaceae</taxon>
        <taxon>Aurantimonas</taxon>
    </lineage>
</organism>
<dbReference type="EMBL" id="JACIEM010000005">
    <property type="protein sequence ID" value="MBB4004857.1"/>
    <property type="molecule type" value="Genomic_DNA"/>
</dbReference>
<dbReference type="RefSeq" id="WP_183210424.1">
    <property type="nucleotide sequence ID" value="NZ_JAAAMM010000005.1"/>
</dbReference>
<keyword evidence="1" id="KW-1133">Transmembrane helix</keyword>
<comment type="caution">
    <text evidence="2">The sequence shown here is derived from an EMBL/GenBank/DDBJ whole genome shotgun (WGS) entry which is preliminary data.</text>
</comment>
<dbReference type="AlphaFoldDB" id="A0A7W6HH54"/>